<feature type="region of interest" description="Disordered" evidence="1">
    <location>
        <begin position="1"/>
        <end position="23"/>
    </location>
</feature>
<keyword evidence="3" id="KW-1185">Reference proteome</keyword>
<reference evidence="2 3" key="1">
    <citation type="submission" date="2019-10" db="EMBL/GenBank/DDBJ databases">
        <title>Nonomuraea sp. nov., isolated from Phyllanthus amarus.</title>
        <authorList>
            <person name="Klykleung N."/>
            <person name="Tanasupawat S."/>
        </authorList>
    </citation>
    <scope>NUCLEOTIDE SEQUENCE [LARGE SCALE GENOMIC DNA]</scope>
    <source>
        <strain evidence="2 3">PA1-10</strain>
    </source>
</reference>
<evidence type="ECO:0000256" key="1">
    <source>
        <dbReference type="SAM" id="MobiDB-lite"/>
    </source>
</evidence>
<gene>
    <name evidence="2" type="ORF">FH608_010695</name>
</gene>
<sequence length="81" mass="8994">MSRATDAESRWSKNVGSRRRHSSALFLMARPSRAYSRRSPGLVSHGPVAKHSCGRIPYEVALRGSRLTTSNRSRSAVKLAR</sequence>
<dbReference type="AlphaFoldDB" id="A0A5C4WSE9"/>
<feature type="compositionally biased region" description="Basic and acidic residues" evidence="1">
    <location>
        <begin position="1"/>
        <end position="11"/>
    </location>
</feature>
<comment type="caution">
    <text evidence="2">The sequence shown here is derived from an EMBL/GenBank/DDBJ whole genome shotgun (WGS) entry which is preliminary data.</text>
</comment>
<evidence type="ECO:0000313" key="2">
    <source>
        <dbReference type="EMBL" id="KAB8195940.1"/>
    </source>
</evidence>
<dbReference type="RefSeq" id="WP_139630257.1">
    <property type="nucleotide sequence ID" value="NZ_VDLX02000003.1"/>
</dbReference>
<dbReference type="Proteomes" id="UP000312512">
    <property type="component" value="Unassembled WGS sequence"/>
</dbReference>
<accession>A0A5C4WSE9</accession>
<evidence type="ECO:0000313" key="3">
    <source>
        <dbReference type="Proteomes" id="UP000312512"/>
    </source>
</evidence>
<proteinExistence type="predicted"/>
<protein>
    <submittedName>
        <fullName evidence="2">Uncharacterized protein</fullName>
    </submittedName>
</protein>
<organism evidence="2 3">
    <name type="scientific">Nonomuraea phyllanthi</name>
    <dbReference type="NCBI Taxonomy" id="2219224"/>
    <lineage>
        <taxon>Bacteria</taxon>
        <taxon>Bacillati</taxon>
        <taxon>Actinomycetota</taxon>
        <taxon>Actinomycetes</taxon>
        <taxon>Streptosporangiales</taxon>
        <taxon>Streptosporangiaceae</taxon>
        <taxon>Nonomuraea</taxon>
    </lineage>
</organism>
<dbReference type="EMBL" id="VDLX02000003">
    <property type="protein sequence ID" value="KAB8195940.1"/>
    <property type="molecule type" value="Genomic_DNA"/>
</dbReference>
<name>A0A5C4WSE9_9ACTN</name>